<feature type="domain" description="HTH hxlR-type" evidence="4">
    <location>
        <begin position="47"/>
        <end position="145"/>
    </location>
</feature>
<dbReference type="Pfam" id="PF02036">
    <property type="entry name" value="SCP2"/>
    <property type="match status" value="1"/>
</dbReference>
<evidence type="ECO:0000256" key="3">
    <source>
        <dbReference type="ARBA" id="ARBA00023163"/>
    </source>
</evidence>
<dbReference type="Pfam" id="PF01638">
    <property type="entry name" value="HxlR"/>
    <property type="match status" value="1"/>
</dbReference>
<name>A0A558DKH0_9PSEU</name>
<evidence type="ECO:0000256" key="1">
    <source>
        <dbReference type="ARBA" id="ARBA00023015"/>
    </source>
</evidence>
<dbReference type="PANTHER" id="PTHR33204">
    <property type="entry name" value="TRANSCRIPTIONAL REGULATOR, MARR FAMILY"/>
    <property type="match status" value="1"/>
</dbReference>
<dbReference type="OrthoDB" id="9792527at2"/>
<protein>
    <submittedName>
        <fullName evidence="5">Transcriptional regulator</fullName>
    </submittedName>
</protein>
<reference evidence="5 6" key="1">
    <citation type="submission" date="2019-07" db="EMBL/GenBank/DDBJ databases">
        <authorList>
            <person name="Duangmal K."/>
            <person name="Teo W.F.A."/>
        </authorList>
    </citation>
    <scope>NUCLEOTIDE SEQUENCE [LARGE SCALE GENOMIC DNA]</scope>
    <source>
        <strain evidence="5 6">TBRC 6029</strain>
    </source>
</reference>
<dbReference type="InterPro" id="IPR036527">
    <property type="entry name" value="SCP2_sterol-bd_dom_sf"/>
</dbReference>
<dbReference type="Gene3D" id="1.10.10.10">
    <property type="entry name" value="Winged helix-like DNA-binding domain superfamily/Winged helix DNA-binding domain"/>
    <property type="match status" value="1"/>
</dbReference>
<dbReference type="PANTHER" id="PTHR33204:SF18">
    <property type="entry name" value="TRANSCRIPTIONAL REGULATORY PROTEIN"/>
    <property type="match status" value="1"/>
</dbReference>
<dbReference type="GO" id="GO:0003677">
    <property type="term" value="F:DNA binding"/>
    <property type="evidence" value="ECO:0007669"/>
    <property type="project" value="UniProtKB-KW"/>
</dbReference>
<comment type="caution">
    <text evidence="5">The sequence shown here is derived from an EMBL/GenBank/DDBJ whole genome shotgun (WGS) entry which is preliminary data.</text>
</comment>
<dbReference type="SUPFAM" id="SSF55718">
    <property type="entry name" value="SCP-like"/>
    <property type="match status" value="1"/>
</dbReference>
<proteinExistence type="predicted"/>
<organism evidence="5 6">
    <name type="scientific">Amycolatopsis rhizosphaerae</name>
    <dbReference type="NCBI Taxonomy" id="2053003"/>
    <lineage>
        <taxon>Bacteria</taxon>
        <taxon>Bacillati</taxon>
        <taxon>Actinomycetota</taxon>
        <taxon>Actinomycetes</taxon>
        <taxon>Pseudonocardiales</taxon>
        <taxon>Pseudonocardiaceae</taxon>
        <taxon>Amycolatopsis</taxon>
    </lineage>
</organism>
<dbReference type="InterPro" id="IPR002577">
    <property type="entry name" value="HTH_HxlR"/>
</dbReference>
<dbReference type="InterPro" id="IPR036388">
    <property type="entry name" value="WH-like_DNA-bd_sf"/>
</dbReference>
<evidence type="ECO:0000259" key="4">
    <source>
        <dbReference type="PROSITE" id="PS51118"/>
    </source>
</evidence>
<evidence type="ECO:0000313" key="5">
    <source>
        <dbReference type="EMBL" id="TVT61474.1"/>
    </source>
</evidence>
<dbReference type="InterPro" id="IPR003033">
    <property type="entry name" value="SCP2_sterol-bd_dom"/>
</dbReference>
<dbReference type="Gene3D" id="3.30.1050.10">
    <property type="entry name" value="SCP2 sterol-binding domain"/>
    <property type="match status" value="1"/>
</dbReference>
<keyword evidence="3" id="KW-0804">Transcription</keyword>
<dbReference type="SUPFAM" id="SSF46785">
    <property type="entry name" value="Winged helix' DNA-binding domain"/>
    <property type="match status" value="1"/>
</dbReference>
<dbReference type="InterPro" id="IPR036390">
    <property type="entry name" value="WH_DNA-bd_sf"/>
</dbReference>
<keyword evidence="1" id="KW-0805">Transcription regulation</keyword>
<dbReference type="Proteomes" id="UP000320011">
    <property type="component" value="Unassembled WGS sequence"/>
</dbReference>
<gene>
    <name evidence="5" type="ORF">FNH05_02880</name>
</gene>
<accession>A0A558DKH0</accession>
<dbReference type="EMBL" id="VJWX01000013">
    <property type="protein sequence ID" value="TVT61474.1"/>
    <property type="molecule type" value="Genomic_DNA"/>
</dbReference>
<sequence length="252" mass="27164">MTSRGVRATAPTRLDQEWLIVSAGGYHAPGKRGGVLASSKRDYGQFCGLAGALNVIGERWTLLVVRELLIGPTRFNDLHDNLPGMGPNLLTERLRTLIDLGVVTQRPVPGDGRARQYVLTEVGEQLRQPVLALARWGLRFLGEEDSTGATRAAWGFLAVQSMISPDTVPDVSEVYQFRVAEEVFSIAVRDGEVAFSRGPVADPDLTVECDTDTFIRIGAGMMSPFQAITTGAVKIIGAPAAAERITKMLGLS</sequence>
<dbReference type="AlphaFoldDB" id="A0A558DKH0"/>
<evidence type="ECO:0000256" key="2">
    <source>
        <dbReference type="ARBA" id="ARBA00023125"/>
    </source>
</evidence>
<evidence type="ECO:0000313" key="6">
    <source>
        <dbReference type="Proteomes" id="UP000320011"/>
    </source>
</evidence>
<dbReference type="PROSITE" id="PS51118">
    <property type="entry name" value="HTH_HXLR"/>
    <property type="match status" value="1"/>
</dbReference>
<reference evidence="5 6" key="2">
    <citation type="submission" date="2019-08" db="EMBL/GenBank/DDBJ databases">
        <title>Amycolatopsis acidicola sp. nov., isolated from peat swamp forest soil.</title>
        <authorList>
            <person name="Srisuk N."/>
        </authorList>
    </citation>
    <scope>NUCLEOTIDE SEQUENCE [LARGE SCALE GENOMIC DNA]</scope>
    <source>
        <strain evidence="5 6">TBRC 6029</strain>
    </source>
</reference>
<keyword evidence="6" id="KW-1185">Reference proteome</keyword>
<keyword evidence="2" id="KW-0238">DNA-binding</keyword>